<dbReference type="EMBL" id="KZ819640">
    <property type="protein sequence ID" value="PWN87365.1"/>
    <property type="molecule type" value="Genomic_DNA"/>
</dbReference>
<evidence type="ECO:0000313" key="12">
    <source>
        <dbReference type="Proteomes" id="UP000245768"/>
    </source>
</evidence>
<dbReference type="GO" id="GO:0004798">
    <property type="term" value="F:dTMP kinase activity"/>
    <property type="evidence" value="ECO:0007669"/>
    <property type="project" value="UniProtKB-EC"/>
</dbReference>
<dbReference type="GO" id="GO:0006235">
    <property type="term" value="P:dTTP biosynthetic process"/>
    <property type="evidence" value="ECO:0007669"/>
    <property type="project" value="TreeGrafter"/>
</dbReference>
<keyword evidence="9" id="KW-0067">ATP-binding</keyword>
<dbReference type="Gene3D" id="3.40.50.300">
    <property type="entry name" value="P-loop containing nucleotide triphosphate hydrolases"/>
    <property type="match status" value="1"/>
</dbReference>
<gene>
    <name evidence="11" type="ORF">FA10DRAFT_234347</name>
</gene>
<evidence type="ECO:0000256" key="3">
    <source>
        <dbReference type="ARBA" id="ARBA00012980"/>
    </source>
</evidence>
<dbReference type="OrthoDB" id="425602at2759"/>
<dbReference type="GeneID" id="37040894"/>
<proteinExistence type="inferred from homology"/>
<dbReference type="NCBIfam" id="TIGR00041">
    <property type="entry name" value="DTMP_kinase"/>
    <property type="match status" value="1"/>
</dbReference>
<dbReference type="GO" id="GO:0006233">
    <property type="term" value="P:dTDP biosynthetic process"/>
    <property type="evidence" value="ECO:0007669"/>
    <property type="project" value="InterPro"/>
</dbReference>
<evidence type="ECO:0000256" key="4">
    <source>
        <dbReference type="ARBA" id="ARBA00017144"/>
    </source>
</evidence>
<dbReference type="PANTHER" id="PTHR10344">
    <property type="entry name" value="THYMIDYLATE KINASE"/>
    <property type="match status" value="1"/>
</dbReference>
<evidence type="ECO:0000313" key="11">
    <source>
        <dbReference type="EMBL" id="PWN87365.1"/>
    </source>
</evidence>
<comment type="pathway">
    <text evidence="1">Pyrimidine metabolism; dTTP biosynthesis.</text>
</comment>
<dbReference type="InterPro" id="IPR018094">
    <property type="entry name" value="Thymidylate_kinase"/>
</dbReference>
<dbReference type="AlphaFoldDB" id="A0A316YI22"/>
<dbReference type="CDD" id="cd01672">
    <property type="entry name" value="TMPK"/>
    <property type="match status" value="1"/>
</dbReference>
<evidence type="ECO:0000256" key="6">
    <source>
        <dbReference type="ARBA" id="ARBA00022727"/>
    </source>
</evidence>
<dbReference type="Proteomes" id="UP000245768">
    <property type="component" value="Unassembled WGS sequence"/>
</dbReference>
<evidence type="ECO:0000256" key="7">
    <source>
        <dbReference type="ARBA" id="ARBA00022741"/>
    </source>
</evidence>
<dbReference type="RefSeq" id="XP_025374563.1">
    <property type="nucleotide sequence ID" value="XM_025518978.1"/>
</dbReference>
<dbReference type="GO" id="GO:0005829">
    <property type="term" value="C:cytosol"/>
    <property type="evidence" value="ECO:0007669"/>
    <property type="project" value="TreeGrafter"/>
</dbReference>
<dbReference type="InParanoid" id="A0A316YI22"/>
<dbReference type="FunCoup" id="A0A316YI22">
    <property type="interactions" value="339"/>
</dbReference>
<dbReference type="GO" id="GO:0006227">
    <property type="term" value="P:dUDP biosynthetic process"/>
    <property type="evidence" value="ECO:0007669"/>
    <property type="project" value="TreeGrafter"/>
</dbReference>
<keyword evidence="5" id="KW-0808">Transferase</keyword>
<dbReference type="Pfam" id="PF02223">
    <property type="entry name" value="Thymidylate_kin"/>
    <property type="match status" value="1"/>
</dbReference>
<dbReference type="GO" id="GO:0005634">
    <property type="term" value="C:nucleus"/>
    <property type="evidence" value="ECO:0007669"/>
    <property type="project" value="TreeGrafter"/>
</dbReference>
<sequence>MRGLFVVVEGLDRAGKSTQVSRLASALDAKAIKFPGNIPREDRTTAIGKMIDSYLVQQSELDDRAIHLLFSANRWEARQGIVTCLESGKNIVCDRYAFSGIAYSCAKGLSYQWCKAPDVGLPEPDVTIFLDLSVEEASRRGGYGEERYESVSMQSKVREAFAQIRKDMPQGKWVVVDAGKSVDEVAAECESVVRSLAKPSSASLAPLFAQQ</sequence>
<evidence type="ECO:0000256" key="8">
    <source>
        <dbReference type="ARBA" id="ARBA00022777"/>
    </source>
</evidence>
<keyword evidence="7" id="KW-0547">Nucleotide-binding</keyword>
<dbReference type="STRING" id="215250.A0A316YI22"/>
<dbReference type="InterPro" id="IPR018095">
    <property type="entry name" value="Thymidylate_kin_CS"/>
</dbReference>
<evidence type="ECO:0000259" key="10">
    <source>
        <dbReference type="Pfam" id="PF02223"/>
    </source>
</evidence>
<dbReference type="EC" id="2.7.4.9" evidence="3"/>
<keyword evidence="6" id="KW-0545">Nucleotide biosynthesis</keyword>
<keyword evidence="12" id="KW-1185">Reference proteome</keyword>
<dbReference type="HAMAP" id="MF_00165">
    <property type="entry name" value="Thymidylate_kinase"/>
    <property type="match status" value="1"/>
</dbReference>
<name>A0A316YI22_9BASI</name>
<dbReference type="FunFam" id="3.40.50.300:FF:000679">
    <property type="entry name" value="Thymidylate kinase"/>
    <property type="match status" value="1"/>
</dbReference>
<keyword evidence="8 11" id="KW-0418">Kinase</keyword>
<dbReference type="GO" id="GO:0005524">
    <property type="term" value="F:ATP binding"/>
    <property type="evidence" value="ECO:0007669"/>
    <property type="project" value="UniProtKB-KW"/>
</dbReference>
<evidence type="ECO:0000256" key="2">
    <source>
        <dbReference type="ARBA" id="ARBA00009776"/>
    </source>
</evidence>
<feature type="domain" description="Thymidylate kinase-like" evidence="10">
    <location>
        <begin position="8"/>
        <end position="187"/>
    </location>
</feature>
<protein>
    <recommendedName>
        <fullName evidence="4">Thymidylate kinase</fullName>
        <ecNumber evidence="3">2.7.4.9</ecNumber>
    </recommendedName>
</protein>
<dbReference type="PROSITE" id="PS01331">
    <property type="entry name" value="THYMIDYLATE_KINASE"/>
    <property type="match status" value="1"/>
</dbReference>
<dbReference type="SUPFAM" id="SSF52540">
    <property type="entry name" value="P-loop containing nucleoside triphosphate hydrolases"/>
    <property type="match status" value="1"/>
</dbReference>
<organism evidence="11 12">
    <name type="scientific">Acaromyces ingoldii</name>
    <dbReference type="NCBI Taxonomy" id="215250"/>
    <lineage>
        <taxon>Eukaryota</taxon>
        <taxon>Fungi</taxon>
        <taxon>Dikarya</taxon>
        <taxon>Basidiomycota</taxon>
        <taxon>Ustilaginomycotina</taxon>
        <taxon>Exobasidiomycetes</taxon>
        <taxon>Exobasidiales</taxon>
        <taxon>Cryptobasidiaceae</taxon>
        <taxon>Acaromyces</taxon>
    </lineage>
</organism>
<comment type="similarity">
    <text evidence="2">Belongs to the thymidylate kinase family.</text>
</comment>
<dbReference type="InterPro" id="IPR039430">
    <property type="entry name" value="Thymidylate_kin-like_dom"/>
</dbReference>
<reference evidence="11 12" key="1">
    <citation type="journal article" date="2018" name="Mol. Biol. Evol.">
        <title>Broad Genomic Sampling Reveals a Smut Pathogenic Ancestry of the Fungal Clade Ustilaginomycotina.</title>
        <authorList>
            <person name="Kijpornyongpan T."/>
            <person name="Mondo S.J."/>
            <person name="Barry K."/>
            <person name="Sandor L."/>
            <person name="Lee J."/>
            <person name="Lipzen A."/>
            <person name="Pangilinan J."/>
            <person name="LaButti K."/>
            <person name="Hainaut M."/>
            <person name="Henrissat B."/>
            <person name="Grigoriev I.V."/>
            <person name="Spatafora J.W."/>
            <person name="Aime M.C."/>
        </authorList>
    </citation>
    <scope>NUCLEOTIDE SEQUENCE [LARGE SCALE GENOMIC DNA]</scope>
    <source>
        <strain evidence="11 12">MCA 4198</strain>
    </source>
</reference>
<dbReference type="InterPro" id="IPR027417">
    <property type="entry name" value="P-loop_NTPase"/>
</dbReference>
<dbReference type="GO" id="GO:0004550">
    <property type="term" value="F:nucleoside diphosphate kinase activity"/>
    <property type="evidence" value="ECO:0007669"/>
    <property type="project" value="TreeGrafter"/>
</dbReference>
<evidence type="ECO:0000256" key="5">
    <source>
        <dbReference type="ARBA" id="ARBA00022679"/>
    </source>
</evidence>
<dbReference type="PANTHER" id="PTHR10344:SF1">
    <property type="entry name" value="THYMIDYLATE KINASE"/>
    <property type="match status" value="1"/>
</dbReference>
<evidence type="ECO:0000256" key="9">
    <source>
        <dbReference type="ARBA" id="ARBA00022840"/>
    </source>
</evidence>
<evidence type="ECO:0000256" key="1">
    <source>
        <dbReference type="ARBA" id="ARBA00004992"/>
    </source>
</evidence>
<accession>A0A316YI22</accession>